<evidence type="ECO:0000313" key="2">
    <source>
        <dbReference type="EMBL" id="MBK1668575.1"/>
    </source>
</evidence>
<evidence type="ECO:0000256" key="1">
    <source>
        <dbReference type="SAM" id="SignalP"/>
    </source>
</evidence>
<dbReference type="EMBL" id="NRRL01000026">
    <property type="protein sequence ID" value="MBK1668575.1"/>
    <property type="molecule type" value="Genomic_DNA"/>
</dbReference>
<proteinExistence type="predicted"/>
<organism evidence="2 3">
    <name type="scientific">Rhodovibrio sodomensis</name>
    <dbReference type="NCBI Taxonomy" id="1088"/>
    <lineage>
        <taxon>Bacteria</taxon>
        <taxon>Pseudomonadati</taxon>
        <taxon>Pseudomonadota</taxon>
        <taxon>Alphaproteobacteria</taxon>
        <taxon>Rhodospirillales</taxon>
        <taxon>Rhodovibrionaceae</taxon>
        <taxon>Rhodovibrio</taxon>
    </lineage>
</organism>
<dbReference type="InterPro" id="IPR036182">
    <property type="entry name" value="PCuAC_sf"/>
</dbReference>
<dbReference type="SUPFAM" id="SSF110087">
    <property type="entry name" value="DR1885-like metal-binding protein"/>
    <property type="match status" value="1"/>
</dbReference>
<comment type="caution">
    <text evidence="2">The sequence shown here is derived from an EMBL/GenBank/DDBJ whole genome shotgun (WGS) entry which is preliminary data.</text>
</comment>
<reference evidence="2 3" key="1">
    <citation type="journal article" date="2020" name="Microorganisms">
        <title>Osmotic Adaptation and Compatible Solute Biosynthesis of Phototrophic Bacteria as Revealed from Genome Analyses.</title>
        <authorList>
            <person name="Imhoff J.F."/>
            <person name="Rahn T."/>
            <person name="Kunzel S."/>
            <person name="Keller A."/>
            <person name="Neulinger S.C."/>
        </authorList>
    </citation>
    <scope>NUCLEOTIDE SEQUENCE [LARGE SCALE GENOMIC DNA]</scope>
    <source>
        <strain evidence="2 3">DSM 9895</strain>
    </source>
</reference>
<name>A0ABS1DDV7_9PROT</name>
<dbReference type="InterPro" id="IPR007410">
    <property type="entry name" value="LpqE-like"/>
</dbReference>
<dbReference type="Gene3D" id="2.60.40.1890">
    <property type="entry name" value="PCu(A)C copper chaperone"/>
    <property type="match status" value="1"/>
</dbReference>
<evidence type="ECO:0008006" key="4">
    <source>
        <dbReference type="Google" id="ProtNLM"/>
    </source>
</evidence>
<dbReference type="RefSeq" id="WP_200340892.1">
    <property type="nucleotide sequence ID" value="NZ_NRRL01000026.1"/>
</dbReference>
<dbReference type="Pfam" id="PF04314">
    <property type="entry name" value="PCuAC"/>
    <property type="match status" value="1"/>
</dbReference>
<feature type="signal peptide" evidence="1">
    <location>
        <begin position="1"/>
        <end position="19"/>
    </location>
</feature>
<dbReference type="Proteomes" id="UP001296873">
    <property type="component" value="Unassembled WGS sequence"/>
</dbReference>
<keyword evidence="1" id="KW-0732">Signal</keyword>
<protein>
    <recommendedName>
        <fullName evidence="4">Copper chaperone PCu(A)C</fullName>
    </recommendedName>
</protein>
<feature type="chain" id="PRO_5045362497" description="Copper chaperone PCu(A)C" evidence="1">
    <location>
        <begin position="20"/>
        <end position="150"/>
    </location>
</feature>
<accession>A0ABS1DDV7</accession>
<evidence type="ECO:0000313" key="3">
    <source>
        <dbReference type="Proteomes" id="UP001296873"/>
    </source>
</evidence>
<sequence length="150" mass="15414">MTRQIRTLALAGAATVGLAAGALAHSASSGGLQVVHPWVEPAKAGADTTAHPTLVNKSEGTITLTRVTSRAARSIQMIRDGQVAERVEIASGATLPAERFALSLRDLTVALPAGKAVPVTFHRADGASVTVKLAIGQNTMDPETTVELPS</sequence>
<keyword evidence="3" id="KW-1185">Reference proteome</keyword>
<gene>
    <name evidence="2" type="ORF">CKO28_11075</name>
</gene>